<dbReference type="AlphaFoldDB" id="A0A382QFT7"/>
<sequence>LTKVIQMNDIYTTEIVKDKFWIVEDAGIKIGTIRKCSSDDFELNIRSVDILGMNNTSTTEHVSTSVLTSRFGEKILEAKETPKKIVEEKGIGSHDGLNISLAEIDGYPSKHVVYNIETIEKNGRQIPTYTKSETSKVRYAAGFYGVRYPTDWRWFYAGKLDTLNTYDFIGPFKTKSEMATETLLQNRRDGL</sequence>
<proteinExistence type="predicted"/>
<gene>
    <name evidence="1" type="ORF">METZ01_LOCUS336619</name>
</gene>
<evidence type="ECO:0000313" key="1">
    <source>
        <dbReference type="EMBL" id="SVC83765.1"/>
    </source>
</evidence>
<dbReference type="EMBL" id="UINC01113863">
    <property type="protein sequence ID" value="SVC83765.1"/>
    <property type="molecule type" value="Genomic_DNA"/>
</dbReference>
<feature type="non-terminal residue" evidence="1">
    <location>
        <position position="1"/>
    </location>
</feature>
<accession>A0A382QFT7</accession>
<protein>
    <submittedName>
        <fullName evidence="1">Uncharacterized protein</fullName>
    </submittedName>
</protein>
<reference evidence="1" key="1">
    <citation type="submission" date="2018-05" db="EMBL/GenBank/DDBJ databases">
        <authorList>
            <person name="Lanie J.A."/>
            <person name="Ng W.-L."/>
            <person name="Kazmierczak K.M."/>
            <person name="Andrzejewski T.M."/>
            <person name="Davidsen T.M."/>
            <person name="Wayne K.J."/>
            <person name="Tettelin H."/>
            <person name="Glass J.I."/>
            <person name="Rusch D."/>
            <person name="Podicherti R."/>
            <person name="Tsui H.-C.T."/>
            <person name="Winkler M.E."/>
        </authorList>
    </citation>
    <scope>NUCLEOTIDE SEQUENCE</scope>
</reference>
<organism evidence="1">
    <name type="scientific">marine metagenome</name>
    <dbReference type="NCBI Taxonomy" id="408172"/>
    <lineage>
        <taxon>unclassified sequences</taxon>
        <taxon>metagenomes</taxon>
        <taxon>ecological metagenomes</taxon>
    </lineage>
</organism>
<name>A0A382QFT7_9ZZZZ</name>